<keyword evidence="2" id="KW-1133">Transmembrane helix</keyword>
<dbReference type="PROSITE" id="PS51257">
    <property type="entry name" value="PROKAR_LIPOPROTEIN"/>
    <property type="match status" value="1"/>
</dbReference>
<sequence>MRPLKKLGLMVLFSGGLLVIACAILRVVLLVADPVNGAQLAGSFAVRETFVAVVTTNLPMVFPLLKTWLAPVFGTLLTSLRSTQRLDDKTPDNIRTFGGGSNQSWRGRGPPTANPITNFTFSESEERIVENVKMESLKAWSDSSTNTTHHGHNNIRKDVEVAIVCEKRSSEFPDRITVPGVEDNPQQQHHQQGHYAYARGPIRGSFGTNNRS</sequence>
<evidence type="ECO:0000256" key="1">
    <source>
        <dbReference type="SAM" id="MobiDB-lite"/>
    </source>
</evidence>
<evidence type="ECO:0008006" key="5">
    <source>
        <dbReference type="Google" id="ProtNLM"/>
    </source>
</evidence>
<reference evidence="4" key="1">
    <citation type="journal article" date="2013" name="Genome Announc.">
        <title>Draft genome sequence of the grapevine dieback fungus Eutypa lata UCR-EL1.</title>
        <authorList>
            <person name="Blanco-Ulate B."/>
            <person name="Rolshausen P.E."/>
            <person name="Cantu D."/>
        </authorList>
    </citation>
    <scope>NUCLEOTIDE SEQUENCE [LARGE SCALE GENOMIC DNA]</scope>
    <source>
        <strain evidence="4">UCR-EL1</strain>
    </source>
</reference>
<gene>
    <name evidence="3" type="ORF">UCREL1_11382</name>
</gene>
<feature type="transmembrane region" description="Helical" evidence="2">
    <location>
        <begin position="61"/>
        <end position="80"/>
    </location>
</feature>
<dbReference type="Proteomes" id="UP000012174">
    <property type="component" value="Unassembled WGS sequence"/>
</dbReference>
<evidence type="ECO:0000256" key="2">
    <source>
        <dbReference type="SAM" id="Phobius"/>
    </source>
</evidence>
<dbReference type="EMBL" id="KB707568">
    <property type="protein sequence ID" value="EMR61684.1"/>
    <property type="molecule type" value="Genomic_DNA"/>
</dbReference>
<dbReference type="InterPro" id="IPR052337">
    <property type="entry name" value="SAT4-like"/>
</dbReference>
<dbReference type="AlphaFoldDB" id="M7S6J8"/>
<keyword evidence="2" id="KW-0472">Membrane</keyword>
<dbReference type="HOGENOM" id="CLU_1299709_0_0_1"/>
<keyword evidence="4" id="KW-1185">Reference proteome</keyword>
<feature type="region of interest" description="Disordered" evidence="1">
    <location>
        <begin position="89"/>
        <end position="118"/>
    </location>
</feature>
<accession>M7S6J8</accession>
<evidence type="ECO:0000313" key="4">
    <source>
        <dbReference type="Proteomes" id="UP000012174"/>
    </source>
</evidence>
<dbReference type="PANTHER" id="PTHR33048">
    <property type="entry name" value="PTH11-LIKE INTEGRAL MEMBRANE PROTEIN (AFU_ORTHOLOGUE AFUA_5G11245)"/>
    <property type="match status" value="1"/>
</dbReference>
<protein>
    <recommendedName>
        <fullName evidence="5">Integral membrane protein</fullName>
    </recommendedName>
</protein>
<dbReference type="eggNOG" id="ENOG502RSJA">
    <property type="taxonomic scope" value="Eukaryota"/>
</dbReference>
<dbReference type="PANTHER" id="PTHR33048:SF105">
    <property type="match status" value="1"/>
</dbReference>
<organism evidence="3 4">
    <name type="scientific">Eutypa lata (strain UCR-EL1)</name>
    <name type="common">Grapevine dieback disease fungus</name>
    <name type="synonym">Eutypa armeniacae</name>
    <dbReference type="NCBI Taxonomy" id="1287681"/>
    <lineage>
        <taxon>Eukaryota</taxon>
        <taxon>Fungi</taxon>
        <taxon>Dikarya</taxon>
        <taxon>Ascomycota</taxon>
        <taxon>Pezizomycotina</taxon>
        <taxon>Sordariomycetes</taxon>
        <taxon>Xylariomycetidae</taxon>
        <taxon>Xylariales</taxon>
        <taxon>Diatrypaceae</taxon>
        <taxon>Eutypa</taxon>
    </lineage>
</organism>
<evidence type="ECO:0000313" key="3">
    <source>
        <dbReference type="EMBL" id="EMR61684.1"/>
    </source>
</evidence>
<keyword evidence="2" id="KW-0812">Transmembrane</keyword>
<name>M7S6J8_EUTLA</name>
<feature type="region of interest" description="Disordered" evidence="1">
    <location>
        <begin position="175"/>
        <end position="212"/>
    </location>
</feature>
<dbReference type="OrthoDB" id="2988756at2759"/>
<dbReference type="KEGG" id="ela:UCREL1_11382"/>
<proteinExistence type="predicted"/>